<evidence type="ECO:0000313" key="2">
    <source>
        <dbReference type="EMBL" id="PWN44060.1"/>
    </source>
</evidence>
<dbReference type="GeneID" id="37039228"/>
<feature type="region of interest" description="Disordered" evidence="1">
    <location>
        <begin position="1"/>
        <end position="81"/>
    </location>
</feature>
<dbReference type="Proteomes" id="UP000245783">
    <property type="component" value="Unassembled WGS sequence"/>
</dbReference>
<feature type="region of interest" description="Disordered" evidence="1">
    <location>
        <begin position="368"/>
        <end position="405"/>
    </location>
</feature>
<proteinExistence type="predicted"/>
<feature type="compositionally biased region" description="Basic and acidic residues" evidence="1">
    <location>
        <begin position="145"/>
        <end position="169"/>
    </location>
</feature>
<feature type="compositionally biased region" description="Low complexity" evidence="1">
    <location>
        <begin position="43"/>
        <end position="54"/>
    </location>
</feature>
<keyword evidence="3" id="KW-1185">Reference proteome</keyword>
<feature type="compositionally biased region" description="Polar residues" evidence="1">
    <location>
        <begin position="375"/>
        <end position="387"/>
    </location>
</feature>
<evidence type="ECO:0000313" key="3">
    <source>
        <dbReference type="Proteomes" id="UP000245783"/>
    </source>
</evidence>
<feature type="compositionally biased region" description="Polar residues" evidence="1">
    <location>
        <begin position="172"/>
        <end position="183"/>
    </location>
</feature>
<accession>A0A316W2Q2</accession>
<organism evidence="2 3">
    <name type="scientific">Ceraceosorus guamensis</name>
    <dbReference type="NCBI Taxonomy" id="1522189"/>
    <lineage>
        <taxon>Eukaryota</taxon>
        <taxon>Fungi</taxon>
        <taxon>Dikarya</taxon>
        <taxon>Basidiomycota</taxon>
        <taxon>Ustilaginomycotina</taxon>
        <taxon>Exobasidiomycetes</taxon>
        <taxon>Ceraceosorales</taxon>
        <taxon>Ceraceosoraceae</taxon>
        <taxon>Ceraceosorus</taxon>
    </lineage>
</organism>
<dbReference type="InParanoid" id="A0A316W2Q2"/>
<sequence>MQISPKKAAAGSRDWRYPARSPLPVGYFDRRQATRSVEELPLSSSQRSSSAQAATRPHEFDPHELNRDSPLGAQTDDSNLSKRVLRYDVQHAQRLQPMRSAPAMRVDVPLAVTRKERAKTDPVAGSRALREIIDIFDAHFAQVNEDARSRPAQDKRSKTNRAKSLELKLSRGGTSSTWSNADESPSPRGAFQRAPNEIVPVALTGPMVHGPKATAAPHAGKDRSLIPVRNFCHPIRERTSLEDPICAPRPGASTPDQRRARMPPSAPSSPVQDLSYPPAPATSLEEQRQHSKAPARNTPSPASKMWRKMNPLTAFVQPPPPPPPPIPAPSAESEKTSPFASVEILELPQTLPSYPRKRSLTLSTLVSSSVAPALRTTSPSASAQNQKRSARAVHHEARAQLLSIA</sequence>
<evidence type="ECO:0000256" key="1">
    <source>
        <dbReference type="SAM" id="MobiDB-lite"/>
    </source>
</evidence>
<feature type="compositionally biased region" description="Basic and acidic residues" evidence="1">
    <location>
        <begin position="56"/>
        <end position="67"/>
    </location>
</feature>
<name>A0A316W2Q2_9BASI</name>
<feature type="region of interest" description="Disordered" evidence="1">
    <location>
        <begin position="242"/>
        <end position="339"/>
    </location>
</feature>
<reference evidence="2 3" key="1">
    <citation type="journal article" date="2018" name="Mol. Biol. Evol.">
        <title>Broad Genomic Sampling Reveals a Smut Pathogenic Ancestry of the Fungal Clade Ustilaginomycotina.</title>
        <authorList>
            <person name="Kijpornyongpan T."/>
            <person name="Mondo S.J."/>
            <person name="Barry K."/>
            <person name="Sandor L."/>
            <person name="Lee J."/>
            <person name="Lipzen A."/>
            <person name="Pangilinan J."/>
            <person name="LaButti K."/>
            <person name="Hainaut M."/>
            <person name="Henrissat B."/>
            <person name="Grigoriev I.V."/>
            <person name="Spatafora J.W."/>
            <person name="Aime M.C."/>
        </authorList>
    </citation>
    <scope>NUCLEOTIDE SEQUENCE [LARGE SCALE GENOMIC DNA]</scope>
    <source>
        <strain evidence="2 3">MCA 4658</strain>
    </source>
</reference>
<feature type="compositionally biased region" description="Pro residues" evidence="1">
    <location>
        <begin position="317"/>
        <end position="328"/>
    </location>
</feature>
<dbReference type="RefSeq" id="XP_025371220.1">
    <property type="nucleotide sequence ID" value="XM_025517358.1"/>
</dbReference>
<dbReference type="AlphaFoldDB" id="A0A316W2Q2"/>
<dbReference type="OrthoDB" id="10352975at2759"/>
<feature type="region of interest" description="Disordered" evidence="1">
    <location>
        <begin position="145"/>
        <end position="194"/>
    </location>
</feature>
<feature type="compositionally biased region" description="Basic and acidic residues" evidence="1">
    <location>
        <begin position="28"/>
        <end position="38"/>
    </location>
</feature>
<protein>
    <submittedName>
        <fullName evidence="2">Uncharacterized protein</fullName>
    </submittedName>
</protein>
<dbReference type="EMBL" id="KZ819364">
    <property type="protein sequence ID" value="PWN44060.1"/>
    <property type="molecule type" value="Genomic_DNA"/>
</dbReference>
<gene>
    <name evidence="2" type="ORF">IE81DRAFT_45488</name>
</gene>